<dbReference type="InterPro" id="IPR050194">
    <property type="entry name" value="Glycosyltransferase_grp1"/>
</dbReference>
<dbReference type="Gene3D" id="3.40.50.2000">
    <property type="entry name" value="Glycogen Phosphorylase B"/>
    <property type="match status" value="2"/>
</dbReference>
<dbReference type="PANTHER" id="PTHR45947">
    <property type="entry name" value="SULFOQUINOVOSYL TRANSFERASE SQD2"/>
    <property type="match status" value="1"/>
</dbReference>
<dbReference type="SUPFAM" id="SSF53756">
    <property type="entry name" value="UDP-Glycosyltransferase/glycogen phosphorylase"/>
    <property type="match status" value="1"/>
</dbReference>
<dbReference type="CDD" id="cd03808">
    <property type="entry name" value="GT4_CapM-like"/>
    <property type="match status" value="1"/>
</dbReference>
<proteinExistence type="predicted"/>
<feature type="domain" description="Glycosyl transferase family 1" evidence="1">
    <location>
        <begin position="193"/>
        <end position="356"/>
    </location>
</feature>
<feature type="domain" description="Glycosyltransferase subfamily 4-like N-terminal" evidence="2">
    <location>
        <begin position="22"/>
        <end position="154"/>
    </location>
</feature>
<dbReference type="PANTHER" id="PTHR45947:SF3">
    <property type="entry name" value="SULFOQUINOVOSYL TRANSFERASE SQD2"/>
    <property type="match status" value="1"/>
</dbReference>
<dbReference type="EC" id="2.4.1.250" evidence="3"/>
<dbReference type="RefSeq" id="WP_055167331.1">
    <property type="nucleotide sequence ID" value="NZ_CYXX01000001.1"/>
</dbReference>
<dbReference type="Pfam" id="PF13477">
    <property type="entry name" value="Glyco_trans_4_2"/>
    <property type="match status" value="1"/>
</dbReference>
<accession>A0A173R2V1</accession>
<reference evidence="3 4" key="1">
    <citation type="submission" date="2015-09" db="EMBL/GenBank/DDBJ databases">
        <authorList>
            <consortium name="Pathogen Informatics"/>
        </authorList>
    </citation>
    <scope>NUCLEOTIDE SEQUENCE [LARGE SCALE GENOMIC DNA]</scope>
    <source>
        <strain evidence="3 4">2789STDY5608887</strain>
    </source>
</reference>
<evidence type="ECO:0000259" key="2">
    <source>
        <dbReference type="Pfam" id="PF13477"/>
    </source>
</evidence>
<dbReference type="InterPro" id="IPR001296">
    <property type="entry name" value="Glyco_trans_1"/>
</dbReference>
<gene>
    <name evidence="3" type="primary">mshA</name>
    <name evidence="3" type="ORF">ERS852444_00174</name>
</gene>
<keyword evidence="3" id="KW-0808">Transferase</keyword>
<dbReference type="Pfam" id="PF00534">
    <property type="entry name" value="Glycos_transf_1"/>
    <property type="match status" value="1"/>
</dbReference>
<keyword evidence="3" id="KW-0328">Glycosyltransferase</keyword>
<name>A0A173R2V1_9FIRM</name>
<evidence type="ECO:0000313" key="3">
    <source>
        <dbReference type="EMBL" id="CUM72142.1"/>
    </source>
</evidence>
<organism evidence="3 4">
    <name type="scientific">Roseburia inulinivorans</name>
    <dbReference type="NCBI Taxonomy" id="360807"/>
    <lineage>
        <taxon>Bacteria</taxon>
        <taxon>Bacillati</taxon>
        <taxon>Bacillota</taxon>
        <taxon>Clostridia</taxon>
        <taxon>Lachnospirales</taxon>
        <taxon>Lachnospiraceae</taxon>
        <taxon>Roseburia</taxon>
    </lineage>
</organism>
<sequence length="385" mass="44568">MKHALIITTISGFVPQFEMNDVRILQENGYTVHYASDFENPIYNIDQTQLKRDGLILHHIDIRKSPFQITKNTKAFLQLKQIIRTEQISLVHCHNPMGGVVGRLAAKASGREPYVVYTAHGFHFYEGAPKKNWLLYYTAERFLAAFTDRIITINREDYERANRFRLKEHGCVEQIPGVGVNIEKFRKKPELRELKRKELDIPPDGFHIVSVGELVENKNHAVVIEAVARLHDENIYYSICGKGPYRETLEHLIQKYHLEKQVRLLGYRNDVQDVLQSADCFAFPSKREGLGIAAIEALACEVPVIASDNRGSREYMCHTENGIVCQADKVADFMHAICRMRQSRQLRREMGEHGRRTAERFSIEATDKIMRRVYQEISVTQERKR</sequence>
<protein>
    <submittedName>
        <fullName evidence="3">D-inositol-3-phosphate glycosyltransferase</fullName>
        <ecNumber evidence="3">2.4.1.250</ecNumber>
    </submittedName>
</protein>
<dbReference type="InterPro" id="IPR028098">
    <property type="entry name" value="Glyco_trans_4-like_N"/>
</dbReference>
<evidence type="ECO:0000313" key="4">
    <source>
        <dbReference type="Proteomes" id="UP000095453"/>
    </source>
</evidence>
<dbReference type="EMBL" id="CYXX01000001">
    <property type="protein sequence ID" value="CUM72142.1"/>
    <property type="molecule type" value="Genomic_DNA"/>
</dbReference>
<dbReference type="GO" id="GO:0102710">
    <property type="term" value="F:D-inositol-3-phosphate glycosyltransferase activity"/>
    <property type="evidence" value="ECO:0007669"/>
    <property type="project" value="UniProtKB-EC"/>
</dbReference>
<evidence type="ECO:0000259" key="1">
    <source>
        <dbReference type="Pfam" id="PF00534"/>
    </source>
</evidence>
<dbReference type="AlphaFoldDB" id="A0A173R2V1"/>
<dbReference type="Proteomes" id="UP000095453">
    <property type="component" value="Unassembled WGS sequence"/>
</dbReference>